<dbReference type="EMBL" id="AQPF01000001">
    <property type="protein sequence ID" value="KAF0808296.1"/>
    <property type="molecule type" value="Genomic_DNA"/>
</dbReference>
<organism evidence="3 4">
    <name type="scientific">Alcanivorax xiamenensis</name>
    <dbReference type="NCBI Taxonomy" id="1177156"/>
    <lineage>
        <taxon>Bacteria</taxon>
        <taxon>Pseudomonadati</taxon>
        <taxon>Pseudomonadota</taxon>
        <taxon>Gammaproteobacteria</taxon>
        <taxon>Oceanospirillales</taxon>
        <taxon>Alcanivoracaceae</taxon>
        <taxon>Alcanivorax</taxon>
    </lineage>
</organism>
<sequence length="121" mass="12957">MRILKYFPVLLLSTAIQAETVTLHVDSAKKSPSPDTSGDVIDIVLESESRQALADFTRDRVGRPIHLFVDGQLLTSPTLQSVIDTSSLRLSAGEDGFNGKSAGEIAETLNEGGALTLSDDR</sequence>
<gene>
    <name evidence="3" type="ORF">A6D6_00005</name>
</gene>
<name>A0ABQ6YD68_9GAMM</name>
<dbReference type="InterPro" id="IPR054384">
    <property type="entry name" value="SecDF_P1_head"/>
</dbReference>
<dbReference type="Proteomes" id="UP000771797">
    <property type="component" value="Unassembled WGS sequence"/>
</dbReference>
<evidence type="ECO:0000313" key="3">
    <source>
        <dbReference type="EMBL" id="KAF0808296.1"/>
    </source>
</evidence>
<evidence type="ECO:0000256" key="1">
    <source>
        <dbReference type="SAM" id="SignalP"/>
    </source>
</evidence>
<feature type="signal peptide" evidence="1">
    <location>
        <begin position="1"/>
        <end position="18"/>
    </location>
</feature>
<comment type="caution">
    <text evidence="3">The sequence shown here is derived from an EMBL/GenBank/DDBJ whole genome shotgun (WGS) entry which is preliminary data.</text>
</comment>
<dbReference type="Pfam" id="PF22599">
    <property type="entry name" value="SecDF_P1_head"/>
    <property type="match status" value="1"/>
</dbReference>
<reference evidence="3 4" key="1">
    <citation type="submission" date="2012-09" db="EMBL/GenBank/DDBJ databases">
        <title>Genome Sequence of alkane-degrading Bacterium Alcanivorax sp. 6-D-6.</title>
        <authorList>
            <person name="Lai Q."/>
            <person name="Shao Z."/>
        </authorList>
    </citation>
    <scope>NUCLEOTIDE SEQUENCE [LARGE SCALE GENOMIC DNA]</scope>
    <source>
        <strain evidence="3 4">6-D-6</strain>
    </source>
</reference>
<keyword evidence="1" id="KW-0732">Signal</keyword>
<dbReference type="RefSeq" id="WP_159659591.1">
    <property type="nucleotide sequence ID" value="NZ_AQPF01000001.1"/>
</dbReference>
<proteinExistence type="predicted"/>
<feature type="chain" id="PRO_5045316588" description="SecDF P1 head subdomain domain-containing protein" evidence="1">
    <location>
        <begin position="19"/>
        <end position="121"/>
    </location>
</feature>
<protein>
    <recommendedName>
        <fullName evidence="2">SecDF P1 head subdomain domain-containing protein</fullName>
    </recommendedName>
</protein>
<evidence type="ECO:0000259" key="2">
    <source>
        <dbReference type="Pfam" id="PF22599"/>
    </source>
</evidence>
<dbReference type="Gene3D" id="3.30.1360.200">
    <property type="match status" value="1"/>
</dbReference>
<keyword evidence="4" id="KW-1185">Reference proteome</keyword>
<evidence type="ECO:0000313" key="4">
    <source>
        <dbReference type="Proteomes" id="UP000771797"/>
    </source>
</evidence>
<feature type="domain" description="SecDF P1 head subdomain" evidence="2">
    <location>
        <begin position="24"/>
        <end position="112"/>
    </location>
</feature>
<accession>A0ABQ6YD68</accession>